<protein>
    <submittedName>
        <fullName evidence="2">TIGR03915 family putative DNA repair protein</fullName>
    </submittedName>
</protein>
<dbReference type="EMBL" id="JBBMER010000006">
    <property type="protein sequence ID" value="MEQ2380063.1"/>
    <property type="molecule type" value="Genomic_DNA"/>
</dbReference>
<comment type="caution">
    <text evidence="2">The sequence shown here is derived from an EMBL/GenBank/DDBJ whole genome shotgun (WGS) entry which is preliminary data.</text>
</comment>
<sequence length="263" mass="31167">MDVYLCDNSIEGIFSAIYKAWEAGTSHTDVRCADVVSNYSLFENYINIRTDLTLSDKVANTIKLKLSNDIYEMIFTVAQSIADNKASVIYHCLQRMFKYGTSVLHNINDEYIFQFNKIYKKAANEAHFYIEILRFNENANGFLTARIEPDNNIIYMIIDHFNDRLHCENFLIYDVRRNIAYIHMNNNTAFFYNDYNNELLKQLDDFSDNENDIQNLWIRFYNTIAIKERVNYKCQINMLPLKYRKYLPELPIKRGSHQTIINN</sequence>
<organism evidence="2 3">
    <name type="scientific">[Lactobacillus] rogosae</name>
    <dbReference type="NCBI Taxonomy" id="706562"/>
    <lineage>
        <taxon>Bacteria</taxon>
        <taxon>Bacillati</taxon>
        <taxon>Bacillota</taxon>
        <taxon>Clostridia</taxon>
        <taxon>Lachnospirales</taxon>
        <taxon>Lachnospiraceae</taxon>
        <taxon>Lachnospira</taxon>
    </lineage>
</organism>
<dbReference type="NCBIfam" id="TIGR03915">
    <property type="entry name" value="SAM_7_link_chp"/>
    <property type="match status" value="1"/>
</dbReference>
<gene>
    <name evidence="2" type="ORF">WMO14_09240</name>
</gene>
<accession>A0ABV1BYN1</accession>
<evidence type="ECO:0000313" key="2">
    <source>
        <dbReference type="EMBL" id="MEQ2380063.1"/>
    </source>
</evidence>
<dbReference type="InterPro" id="IPR023875">
    <property type="entry name" value="DNA_repair_put"/>
</dbReference>
<proteinExistence type="predicted"/>
<name>A0ABV1BYN1_9FIRM</name>
<dbReference type="InterPro" id="IPR025404">
    <property type="entry name" value="DUF4130"/>
</dbReference>
<evidence type="ECO:0000259" key="1">
    <source>
        <dbReference type="Pfam" id="PF13566"/>
    </source>
</evidence>
<dbReference type="Proteomes" id="UP001442364">
    <property type="component" value="Unassembled WGS sequence"/>
</dbReference>
<feature type="domain" description="DUF4130" evidence="1">
    <location>
        <begin position="85"/>
        <end position="249"/>
    </location>
</feature>
<dbReference type="RefSeq" id="WP_349153717.1">
    <property type="nucleotide sequence ID" value="NZ_JBBMER010000006.1"/>
</dbReference>
<dbReference type="Pfam" id="PF13566">
    <property type="entry name" value="DUF4130"/>
    <property type="match status" value="1"/>
</dbReference>
<reference evidence="2 3" key="1">
    <citation type="submission" date="2024-03" db="EMBL/GenBank/DDBJ databases">
        <title>Human intestinal bacterial collection.</title>
        <authorList>
            <person name="Pauvert C."/>
            <person name="Hitch T.C.A."/>
            <person name="Clavel T."/>
        </authorList>
    </citation>
    <scope>NUCLEOTIDE SEQUENCE [LARGE SCALE GENOMIC DNA]</scope>
    <source>
        <strain evidence="2 3">CLA-AA-H255</strain>
    </source>
</reference>
<evidence type="ECO:0000313" key="3">
    <source>
        <dbReference type="Proteomes" id="UP001442364"/>
    </source>
</evidence>
<keyword evidence="3" id="KW-1185">Reference proteome</keyword>